<accession>D3UEX0</accession>
<evidence type="ECO:0000313" key="2">
    <source>
        <dbReference type="Proteomes" id="UP000000286"/>
    </source>
</evidence>
<name>D3UEX0_YEAS8</name>
<reference evidence="1 2" key="1">
    <citation type="journal article" date="2009" name="Proc. Natl. Acad. Sci. U.S.A.">
        <title>Eukaryote-to-eukaryote gene transfer events revealed by the genome sequence of the wine yeast Saccharomyces cerevisiae EC1118.</title>
        <authorList>
            <person name="Novo M."/>
            <person name="Bigey F."/>
            <person name="Beyne E."/>
            <person name="Galeote V."/>
            <person name="Gavory F."/>
            <person name="Mallet S."/>
            <person name="Cambot B."/>
            <person name="Legras J.L."/>
            <person name="Wincker P."/>
            <person name="Casaregola S."/>
            <person name="Dequin S."/>
        </authorList>
    </citation>
    <scope>NUCLEOTIDE SEQUENCE [LARGE SCALE GENOMIC DNA]</scope>
    <source>
        <strain evidence="2">Lalvin EC1118 / Prise de mousse</strain>
    </source>
</reference>
<dbReference type="Proteomes" id="UP000000286">
    <property type="component" value="Chromosome II"/>
</dbReference>
<proteinExistence type="predicted"/>
<gene>
    <name evidence="1" type="ORF">EC1118_1B15_3983g</name>
</gene>
<protein>
    <submittedName>
        <fullName evidence="1">EC1118_1B15_3983p</fullName>
    </submittedName>
</protein>
<dbReference type="HOGENOM" id="CLU_3320340_0_0_1"/>
<dbReference type="AlphaFoldDB" id="D3UEX0"/>
<evidence type="ECO:0000313" key="1">
    <source>
        <dbReference type="EMBL" id="CBK39300.1"/>
    </source>
</evidence>
<organism evidence="1 2">
    <name type="scientific">Saccharomyces cerevisiae (strain Lalvin EC1118 / Prise de mousse)</name>
    <name type="common">Baker's yeast</name>
    <dbReference type="NCBI Taxonomy" id="643680"/>
    <lineage>
        <taxon>Eukaryota</taxon>
        <taxon>Fungi</taxon>
        <taxon>Dikarya</taxon>
        <taxon>Ascomycota</taxon>
        <taxon>Saccharomycotina</taxon>
        <taxon>Saccharomycetes</taxon>
        <taxon>Saccharomycetales</taxon>
        <taxon>Saccharomycetaceae</taxon>
        <taxon>Saccharomyces</taxon>
    </lineage>
</organism>
<dbReference type="EMBL" id="FN393060">
    <property type="protein sequence ID" value="CBK39300.1"/>
    <property type="molecule type" value="Genomic_DNA"/>
</dbReference>
<sequence>MTGSVNGTATWVGLPAQPLRSRVKVRHVTFLVFANLRLW</sequence>